<dbReference type="GO" id="GO:0016020">
    <property type="term" value="C:membrane"/>
    <property type="evidence" value="ECO:0007669"/>
    <property type="project" value="InterPro"/>
</dbReference>
<name>A0A412G1A0_9FIRM</name>
<dbReference type="SUPFAM" id="SSF53062">
    <property type="entry name" value="PTS system fructose IIA component-like"/>
    <property type="match status" value="1"/>
</dbReference>
<reference evidence="9 10" key="1">
    <citation type="submission" date="2018-08" db="EMBL/GenBank/DDBJ databases">
        <title>A genome reference for cultivated species of the human gut microbiota.</title>
        <authorList>
            <person name="Zou Y."/>
            <person name="Xue W."/>
            <person name="Luo G."/>
        </authorList>
    </citation>
    <scope>NUCLEOTIDE SEQUENCE [LARGE SCALE GENOMIC DNA]</scope>
    <source>
        <strain evidence="9 10">AF24-29</strain>
    </source>
</reference>
<keyword evidence="7" id="KW-0418">Kinase</keyword>
<dbReference type="Proteomes" id="UP000284178">
    <property type="component" value="Unassembled WGS sequence"/>
</dbReference>
<keyword evidence="5" id="KW-0808">Transferase</keyword>
<dbReference type="GO" id="GO:0005737">
    <property type="term" value="C:cytoplasm"/>
    <property type="evidence" value="ECO:0007669"/>
    <property type="project" value="UniProtKB-SubCell"/>
</dbReference>
<keyword evidence="3" id="KW-0963">Cytoplasm</keyword>
<dbReference type="InterPro" id="IPR004701">
    <property type="entry name" value="PTS_EIIA_man-typ"/>
</dbReference>
<dbReference type="Pfam" id="PF03610">
    <property type="entry name" value="EIIA-man"/>
    <property type="match status" value="1"/>
</dbReference>
<evidence type="ECO:0000256" key="2">
    <source>
        <dbReference type="ARBA" id="ARBA00022448"/>
    </source>
</evidence>
<gene>
    <name evidence="9" type="ORF">DWY25_09005</name>
</gene>
<evidence type="ECO:0000313" key="10">
    <source>
        <dbReference type="Proteomes" id="UP000284178"/>
    </source>
</evidence>
<evidence type="ECO:0000256" key="6">
    <source>
        <dbReference type="ARBA" id="ARBA00022683"/>
    </source>
</evidence>
<comment type="subcellular location">
    <subcellularLocation>
        <location evidence="1">Cytoplasm</location>
    </subcellularLocation>
</comment>
<evidence type="ECO:0000256" key="5">
    <source>
        <dbReference type="ARBA" id="ARBA00022679"/>
    </source>
</evidence>
<protein>
    <submittedName>
        <fullName evidence="9">PTS fructose transporter subunit IIA</fullName>
    </submittedName>
</protein>
<sequence length="134" mass="14635">MRGILLISHGQYAEAFKGSLKMIAGEVTNLYSCCLLPTDGPEQFKEKLNVLKPELDKYDEVLVFADLFGGSPCNTTFVEFATNPKFHFIAGMNFPMVLTAILSEGEAVDSLIAQGREGIVDVKAFMASMSSDED</sequence>
<evidence type="ECO:0000256" key="7">
    <source>
        <dbReference type="ARBA" id="ARBA00022777"/>
    </source>
</evidence>
<dbReference type="RefSeq" id="WP_117894955.1">
    <property type="nucleotide sequence ID" value="NZ_CABJCV010000009.1"/>
</dbReference>
<dbReference type="Gene3D" id="3.40.50.510">
    <property type="entry name" value="Phosphotransferase system, mannose-type IIA component"/>
    <property type="match status" value="1"/>
</dbReference>
<dbReference type="InterPro" id="IPR036662">
    <property type="entry name" value="PTS_EIIA_man-typ_sf"/>
</dbReference>
<proteinExistence type="predicted"/>
<dbReference type="PROSITE" id="PS51096">
    <property type="entry name" value="PTS_EIIA_TYPE_4"/>
    <property type="match status" value="1"/>
</dbReference>
<organism evidence="9 10">
    <name type="scientific">Holdemania filiformis</name>
    <dbReference type="NCBI Taxonomy" id="61171"/>
    <lineage>
        <taxon>Bacteria</taxon>
        <taxon>Bacillati</taxon>
        <taxon>Bacillota</taxon>
        <taxon>Erysipelotrichia</taxon>
        <taxon>Erysipelotrichales</taxon>
        <taxon>Erysipelotrichaceae</taxon>
        <taxon>Holdemania</taxon>
    </lineage>
</organism>
<evidence type="ECO:0000256" key="4">
    <source>
        <dbReference type="ARBA" id="ARBA00022597"/>
    </source>
</evidence>
<feature type="domain" description="PTS EIIA type-4" evidence="8">
    <location>
        <begin position="1"/>
        <end position="119"/>
    </location>
</feature>
<dbReference type="InterPro" id="IPR033887">
    <property type="entry name" value="PTS_IIA_man"/>
</dbReference>
<evidence type="ECO:0000313" key="9">
    <source>
        <dbReference type="EMBL" id="RGR74204.1"/>
    </source>
</evidence>
<dbReference type="PANTHER" id="PTHR33799">
    <property type="entry name" value="PTS PERMEASE-RELATED-RELATED"/>
    <property type="match status" value="1"/>
</dbReference>
<comment type="caution">
    <text evidence="9">The sequence shown here is derived from an EMBL/GenBank/DDBJ whole genome shotgun (WGS) entry which is preliminary data.</text>
</comment>
<keyword evidence="4" id="KW-0762">Sugar transport</keyword>
<dbReference type="EMBL" id="QRUP01000009">
    <property type="protein sequence ID" value="RGR74204.1"/>
    <property type="molecule type" value="Genomic_DNA"/>
</dbReference>
<evidence type="ECO:0000256" key="1">
    <source>
        <dbReference type="ARBA" id="ARBA00004496"/>
    </source>
</evidence>
<accession>A0A412G1A0</accession>
<dbReference type="InterPro" id="IPR051471">
    <property type="entry name" value="Bacterial_PTS_sugar_comp"/>
</dbReference>
<evidence type="ECO:0000256" key="3">
    <source>
        <dbReference type="ARBA" id="ARBA00022490"/>
    </source>
</evidence>
<evidence type="ECO:0000259" key="8">
    <source>
        <dbReference type="PROSITE" id="PS51096"/>
    </source>
</evidence>
<dbReference type="AlphaFoldDB" id="A0A412G1A0"/>
<dbReference type="PANTHER" id="PTHR33799:SF1">
    <property type="entry name" value="PTS SYSTEM MANNOSE-SPECIFIC EIIAB COMPONENT-RELATED"/>
    <property type="match status" value="1"/>
</dbReference>
<keyword evidence="10" id="KW-1185">Reference proteome</keyword>
<keyword evidence="6" id="KW-0598">Phosphotransferase system</keyword>
<dbReference type="GO" id="GO:0009401">
    <property type="term" value="P:phosphoenolpyruvate-dependent sugar phosphotransferase system"/>
    <property type="evidence" value="ECO:0007669"/>
    <property type="project" value="UniProtKB-KW"/>
</dbReference>
<keyword evidence="2" id="KW-0813">Transport</keyword>
<dbReference type="GeneID" id="83015538"/>
<dbReference type="GO" id="GO:0016301">
    <property type="term" value="F:kinase activity"/>
    <property type="evidence" value="ECO:0007669"/>
    <property type="project" value="UniProtKB-KW"/>
</dbReference>
<dbReference type="CDD" id="cd00006">
    <property type="entry name" value="PTS_IIA_man"/>
    <property type="match status" value="1"/>
</dbReference>